<name>A0ABW6ANH1_9BACT</name>
<reference evidence="2" key="1">
    <citation type="journal article" date="2019" name="Int. J. Syst. Evol. Microbiol.">
        <title>The Global Catalogue of Microorganisms (GCM) 10K type strain sequencing project: providing services to taxonomists for standard genome sequencing and annotation.</title>
        <authorList>
            <consortium name="The Broad Institute Genomics Platform"/>
            <consortium name="The Broad Institute Genome Sequencing Center for Infectious Disease"/>
            <person name="Wu L."/>
            <person name="Ma J."/>
        </authorList>
    </citation>
    <scope>NUCLEOTIDE SEQUENCE [LARGE SCALE GENOMIC DNA]</scope>
    <source>
        <strain evidence="2">KCTC 52490</strain>
    </source>
</reference>
<keyword evidence="2" id="KW-1185">Reference proteome</keyword>
<gene>
    <name evidence="1" type="ORF">ACFS25_24030</name>
</gene>
<sequence length="526" mass="59089">MLNTTYCNYLQLTGICFVAFILASGFLCAQPRISQAHSSLRQGADGLETIENGQIKVGINTNYGGAITYLAFLDSHGDSVGTTNMVNNPDLGRQIQIALYSGPISYPGYPGLGWNPIQAGDAYLNPSQVIAVEKQQNLLYAKTIPKQFGINNEPGEATIEHWIRLEGNVVKVHAKVVMARSDKTQYEARQQEFPCVYLNGDYHNMWYYKGGSPYTNGSLELARIQPPSTMMFGDVFPTESWMATTNEKGYGVGLFVQDNYEWKRGYFGSDLSGGEFSTVASYIAATNRVILDYNLVYEWDYELVLGNLNKIRSYMYSKPRSSAGPNYRFDTSRKGWYYQKATDTGWPILGKLHVSLNESSNNNRITSPYVFWKGSSNPKIYLRAAFQTQHDKFRLKWRRSEDQTLYDMDDRYVDFPIINDGKFHTYEIDLSHNDNWLNHNIGQIQFGTVPEGPTINGWAKVEWISSSENGPVEQTVTAPVAALPSISTPIVNLPVAVQAPVAAPCEPGCAPVIVKKLYYVRSNRKR</sequence>
<evidence type="ECO:0000313" key="1">
    <source>
        <dbReference type="EMBL" id="MFD2936872.1"/>
    </source>
</evidence>
<organism evidence="1 2">
    <name type="scientific">Spirosoma flavum</name>
    <dbReference type="NCBI Taxonomy" id="2048557"/>
    <lineage>
        <taxon>Bacteria</taxon>
        <taxon>Pseudomonadati</taxon>
        <taxon>Bacteroidota</taxon>
        <taxon>Cytophagia</taxon>
        <taxon>Cytophagales</taxon>
        <taxon>Cytophagaceae</taxon>
        <taxon>Spirosoma</taxon>
    </lineage>
</organism>
<protein>
    <submittedName>
        <fullName evidence="1">Uncharacterized protein</fullName>
    </submittedName>
</protein>
<comment type="caution">
    <text evidence="1">The sequence shown here is derived from an EMBL/GenBank/DDBJ whole genome shotgun (WGS) entry which is preliminary data.</text>
</comment>
<dbReference type="RefSeq" id="WP_381506084.1">
    <property type="nucleotide sequence ID" value="NZ_JBHUOM010000023.1"/>
</dbReference>
<proteinExistence type="predicted"/>
<dbReference type="EMBL" id="JBHUOM010000023">
    <property type="protein sequence ID" value="MFD2936872.1"/>
    <property type="molecule type" value="Genomic_DNA"/>
</dbReference>
<evidence type="ECO:0000313" key="2">
    <source>
        <dbReference type="Proteomes" id="UP001597512"/>
    </source>
</evidence>
<accession>A0ABW6ANH1</accession>
<dbReference type="Proteomes" id="UP001597512">
    <property type="component" value="Unassembled WGS sequence"/>
</dbReference>